<feature type="region of interest" description="Disordered" evidence="3">
    <location>
        <begin position="1"/>
        <end position="37"/>
    </location>
</feature>
<dbReference type="GO" id="GO:0005886">
    <property type="term" value="C:plasma membrane"/>
    <property type="evidence" value="ECO:0007669"/>
    <property type="project" value="TreeGrafter"/>
</dbReference>
<dbReference type="InterPro" id="IPR027417">
    <property type="entry name" value="P-loop_NTPase"/>
</dbReference>
<dbReference type="InterPro" id="IPR001895">
    <property type="entry name" value="RASGEF_cat_dom"/>
</dbReference>
<comment type="caution">
    <text evidence="6">The sequence shown here is derived from an EMBL/GenBank/DDBJ whole genome shotgun (WGS) entry which is preliminary data.</text>
</comment>
<evidence type="ECO:0008006" key="8">
    <source>
        <dbReference type="Google" id="ProtNLM"/>
    </source>
</evidence>
<proteinExistence type="predicted"/>
<keyword evidence="1 2" id="KW-0344">Guanine-nucleotide releasing factor</keyword>
<dbReference type="InterPro" id="IPR023578">
    <property type="entry name" value="Ras_GEF_dom_sf"/>
</dbReference>
<feature type="domain" description="N-terminal Ras-GEF" evidence="5">
    <location>
        <begin position="666"/>
        <end position="791"/>
    </location>
</feature>
<gene>
    <name evidence="6" type="ORF">PIIN_03014</name>
</gene>
<dbReference type="Gene3D" id="1.20.870.10">
    <property type="entry name" value="Son of sevenless (SoS) protein Chain: S domain 1"/>
    <property type="match status" value="1"/>
</dbReference>
<dbReference type="STRING" id="1109443.G4TCT6"/>
<feature type="compositionally biased region" description="Basic and acidic residues" evidence="3">
    <location>
        <begin position="797"/>
        <end position="806"/>
    </location>
</feature>
<evidence type="ECO:0000259" key="4">
    <source>
        <dbReference type="PROSITE" id="PS50009"/>
    </source>
</evidence>
<reference evidence="6 7" key="1">
    <citation type="journal article" date="2011" name="PLoS Pathog.">
        <title>Endophytic Life Strategies Decoded by Genome and Transcriptome Analyses of the Mutualistic Root Symbiont Piriformospora indica.</title>
        <authorList>
            <person name="Zuccaro A."/>
            <person name="Lahrmann U."/>
            <person name="Guldener U."/>
            <person name="Langen G."/>
            <person name="Pfiffi S."/>
            <person name="Biedenkopf D."/>
            <person name="Wong P."/>
            <person name="Samans B."/>
            <person name="Grimm C."/>
            <person name="Basiewicz M."/>
            <person name="Murat C."/>
            <person name="Martin F."/>
            <person name="Kogel K.H."/>
        </authorList>
    </citation>
    <scope>NUCLEOTIDE SEQUENCE [LARGE SCALE GENOMIC DNA]</scope>
    <source>
        <strain evidence="6 7">DSM 11827</strain>
    </source>
</reference>
<accession>G4TCT6</accession>
<protein>
    <recommendedName>
        <fullName evidence="8">Ras GEF</fullName>
    </recommendedName>
</protein>
<feature type="region of interest" description="Disordered" evidence="3">
    <location>
        <begin position="72"/>
        <end position="218"/>
    </location>
</feature>
<dbReference type="PROSITE" id="PS50212">
    <property type="entry name" value="RASGEF_NTER"/>
    <property type="match status" value="1"/>
</dbReference>
<dbReference type="Gene3D" id="3.40.50.300">
    <property type="entry name" value="P-loop containing nucleotide triphosphate hydrolases"/>
    <property type="match status" value="1"/>
</dbReference>
<feature type="compositionally biased region" description="Polar residues" evidence="3">
    <location>
        <begin position="867"/>
        <end position="883"/>
    </location>
</feature>
<feature type="compositionally biased region" description="Polar residues" evidence="3">
    <location>
        <begin position="536"/>
        <end position="561"/>
    </location>
</feature>
<dbReference type="OrthoDB" id="28357at2759"/>
<dbReference type="OMA" id="SCFAQMR"/>
<feature type="compositionally biased region" description="Pro residues" evidence="3">
    <location>
        <begin position="852"/>
        <end position="865"/>
    </location>
</feature>
<dbReference type="PANTHER" id="PTHR23113:SF348">
    <property type="entry name" value="GUANYL-NUCLEOTIDE EXCHANGE FACTOR RASGEF, PUTATIVE (AFU_ORTHOLOGUE AFUA_1G04700)-RELATED"/>
    <property type="match status" value="1"/>
</dbReference>
<evidence type="ECO:0000256" key="1">
    <source>
        <dbReference type="ARBA" id="ARBA00022658"/>
    </source>
</evidence>
<dbReference type="Pfam" id="PF00617">
    <property type="entry name" value="RasGEF"/>
    <property type="match status" value="1"/>
</dbReference>
<dbReference type="SMART" id="SM00147">
    <property type="entry name" value="RasGEF"/>
    <property type="match status" value="1"/>
</dbReference>
<dbReference type="Proteomes" id="UP000007148">
    <property type="component" value="Unassembled WGS sequence"/>
</dbReference>
<dbReference type="Pfam" id="PF00618">
    <property type="entry name" value="RasGEF_N"/>
    <property type="match status" value="1"/>
</dbReference>
<dbReference type="GO" id="GO:0005085">
    <property type="term" value="F:guanyl-nucleotide exchange factor activity"/>
    <property type="evidence" value="ECO:0007669"/>
    <property type="project" value="UniProtKB-KW"/>
</dbReference>
<dbReference type="GO" id="GO:0007265">
    <property type="term" value="P:Ras protein signal transduction"/>
    <property type="evidence" value="ECO:0007669"/>
    <property type="project" value="TreeGrafter"/>
</dbReference>
<dbReference type="InterPro" id="IPR036964">
    <property type="entry name" value="RASGEF_cat_dom_sf"/>
</dbReference>
<dbReference type="eggNOG" id="KOG3417">
    <property type="taxonomic scope" value="Eukaryota"/>
</dbReference>
<feature type="region of interest" description="Disordered" evidence="3">
    <location>
        <begin position="479"/>
        <end position="662"/>
    </location>
</feature>
<dbReference type="InParanoid" id="G4TCT6"/>
<feature type="compositionally biased region" description="Polar residues" evidence="3">
    <location>
        <begin position="633"/>
        <end position="645"/>
    </location>
</feature>
<evidence type="ECO:0000256" key="3">
    <source>
        <dbReference type="SAM" id="MobiDB-lite"/>
    </source>
</evidence>
<feature type="domain" description="Ras-GEF" evidence="4">
    <location>
        <begin position="932"/>
        <end position="1164"/>
    </location>
</feature>
<dbReference type="PROSITE" id="PS50009">
    <property type="entry name" value="RASGEF_CAT"/>
    <property type="match status" value="1"/>
</dbReference>
<feature type="region of interest" description="Disordered" evidence="3">
    <location>
        <begin position="840"/>
        <end position="909"/>
    </location>
</feature>
<dbReference type="InterPro" id="IPR000651">
    <property type="entry name" value="Ras-like_Gua-exchang_fac_N"/>
</dbReference>
<dbReference type="SUPFAM" id="SSF48366">
    <property type="entry name" value="Ras GEF"/>
    <property type="match status" value="1"/>
</dbReference>
<feature type="compositionally biased region" description="Polar residues" evidence="3">
    <location>
        <begin position="504"/>
        <end position="527"/>
    </location>
</feature>
<feature type="compositionally biased region" description="Polar residues" evidence="3">
    <location>
        <begin position="580"/>
        <end position="594"/>
    </location>
</feature>
<evidence type="ECO:0000313" key="6">
    <source>
        <dbReference type="EMBL" id="CCA69114.1"/>
    </source>
</evidence>
<sequence>MSVDSFIQPRASVDSSEHSSAPHAHLRTPLRSADPALDPRWNMSLTNAAERHAYLESIAGELPEIDRRVLTASAGTPPSGSHHPPSASRALSDTEDGHGGGGTRRTSMLRNRLMQGRNLGSLNRAPGGSQGGGSSAPTVPPLVGSGSGAYPLSNDARAGSSSSSVTTVPTTRRLAVSSAGTNPTASFPHAPSASYPQQIPLPTSPPPEPRRANAPGPITVSRQRTTSIAGAAMPSPGFQASHTSQPLQLLTTRDSNVQPINDPEYCLAFVGAKGCGKSTLIRKIIKNYNLADTSVIQVAGSTGTWHFLSPCLMPLPLKSFADPGLVKPATPHLGLFQSLTCLFRAVSYTDLRIDGPVPKTVRIFELDTALSTPEQPWPLPNQRLDGVMICYDVSEPSSFTRVMDVIAGFTGHNLSIIALACKSDLEMAVLPRDADLALRQFGVGLIEVTANTEDGKKKMRSAFSWAIKSIGRHRRGMLDLSDPSHLNPASPQALRGSQPFWDGLTTTSGSDTAVHSLTSGGRQSNGSMPAILPTDSHGTSAKQLSNGRSPTLPSTARTSFDSVMAESDTLRSATPPLRHSPSSPTNSPIRTRSANDMVADTPVRPGTGTGTATSTSATASPHPGASDGPLPRTASSSSAQQTPLQGRTGGTNDGTAVAPDVARNHDSTSLQWATLDEILDKLLFVSVSGDDPVFIQHFFLTYRRFASPRSVLLGMQKRMIQLSKETRDPLLAKFAQMRICNLLSQWKDNYPTDFGAPGTFGALSALLKQIVSNVHLVHYASDLLPFLEEVPNLTDREASWSKKEDTVGVDSDDEVADGTDEDAVLALEDDEETYLGKAKGAFEKRPPASSNPGPPPQTTQRPYPPKASSSAPDVATVSSQPSMPAQPRLPTGSSHLQQAPEKVITSTRITGKQPRVNPRELMNVANAIQNMETVHIAQEVTRRMLLLFRRIEARDWLRRTLSNKDYDKENDSIGQLGHLFNYLCCWVSAMIVVFDRPSARAKIMEKLVMVAKALRQLNNYMGMKAFVAGINSVRGNDDEELTQIMMAKPNSLWKGFQSLHVLLNSRAMGQTYRLALKHTVGPAIPDLERHGSDLFRTEERNLDYHPQNPNLIHWGKFTLMGKLVGTITLYQNRCFTMPDYRDLEERPTIGNLVFNQVVWDYDTLMIREARALEEARINESSGKRGWKLYFK</sequence>
<dbReference type="InterPro" id="IPR008937">
    <property type="entry name" value="Ras-like_GEF"/>
</dbReference>
<name>G4TCT6_SERID</name>
<dbReference type="HOGENOM" id="CLU_271824_0_0_1"/>
<dbReference type="CDD" id="cd06224">
    <property type="entry name" value="REM"/>
    <property type="match status" value="1"/>
</dbReference>
<dbReference type="SMART" id="SM00229">
    <property type="entry name" value="RasGEFN"/>
    <property type="match status" value="1"/>
</dbReference>
<dbReference type="AlphaFoldDB" id="G4TCT6"/>
<keyword evidence="7" id="KW-1185">Reference proteome</keyword>
<dbReference type="SUPFAM" id="SSF52540">
    <property type="entry name" value="P-loop containing nucleoside triphosphate hydrolases"/>
    <property type="match status" value="1"/>
</dbReference>
<evidence type="ECO:0000313" key="7">
    <source>
        <dbReference type="Proteomes" id="UP000007148"/>
    </source>
</evidence>
<feature type="compositionally biased region" description="Low complexity" evidence="3">
    <location>
        <begin position="160"/>
        <end position="171"/>
    </location>
</feature>
<evidence type="ECO:0000256" key="2">
    <source>
        <dbReference type="PROSITE-ProRule" id="PRU00168"/>
    </source>
</evidence>
<feature type="region of interest" description="Disordered" evidence="3">
    <location>
        <begin position="797"/>
        <end position="817"/>
    </location>
</feature>
<organism evidence="6 7">
    <name type="scientific">Serendipita indica (strain DSM 11827)</name>
    <name type="common">Root endophyte fungus</name>
    <name type="synonym">Piriformospora indica</name>
    <dbReference type="NCBI Taxonomy" id="1109443"/>
    <lineage>
        <taxon>Eukaryota</taxon>
        <taxon>Fungi</taxon>
        <taxon>Dikarya</taxon>
        <taxon>Basidiomycota</taxon>
        <taxon>Agaricomycotina</taxon>
        <taxon>Agaricomycetes</taxon>
        <taxon>Sebacinales</taxon>
        <taxon>Serendipitaceae</taxon>
        <taxon>Serendipita</taxon>
    </lineage>
</organism>
<dbReference type="EMBL" id="CAFZ01000047">
    <property type="protein sequence ID" value="CCA69114.1"/>
    <property type="molecule type" value="Genomic_DNA"/>
</dbReference>
<feature type="compositionally biased region" description="Low complexity" evidence="3">
    <location>
        <begin position="610"/>
        <end position="626"/>
    </location>
</feature>
<evidence type="ECO:0000259" key="5">
    <source>
        <dbReference type="PROSITE" id="PS50212"/>
    </source>
</evidence>
<dbReference type="PANTHER" id="PTHR23113">
    <property type="entry name" value="GUANINE NUCLEOTIDE EXCHANGE FACTOR"/>
    <property type="match status" value="1"/>
</dbReference>
<dbReference type="Gene3D" id="1.10.840.10">
    <property type="entry name" value="Ras guanine-nucleotide exchange factors catalytic domain"/>
    <property type="match status" value="1"/>
</dbReference>
<feature type="compositionally biased region" description="Low complexity" evidence="3">
    <location>
        <begin position="73"/>
        <end position="88"/>
    </location>
</feature>